<dbReference type="Pfam" id="PF21068">
    <property type="entry name" value="ATPgraspMvdD"/>
    <property type="match status" value="1"/>
</dbReference>
<dbReference type="InterPro" id="IPR048936">
    <property type="entry name" value="MvdD-like_ATPgrasp"/>
</dbReference>
<reference evidence="3" key="1">
    <citation type="submission" date="2021-01" db="EMBL/GenBank/DDBJ databases">
        <title>Whole genome shotgun sequence of Actinocatenispora rupis NBRC 107355.</title>
        <authorList>
            <person name="Komaki H."/>
            <person name="Tamura T."/>
        </authorList>
    </citation>
    <scope>NUCLEOTIDE SEQUENCE</scope>
    <source>
        <strain evidence="3">NBRC 107355</strain>
    </source>
</reference>
<dbReference type="GO" id="GO:0005524">
    <property type="term" value="F:ATP binding"/>
    <property type="evidence" value="ECO:0007669"/>
    <property type="project" value="UniProtKB-UniRule"/>
</dbReference>
<keyword evidence="1" id="KW-0067">ATP-binding</keyword>
<evidence type="ECO:0000259" key="2">
    <source>
        <dbReference type="PROSITE" id="PS50975"/>
    </source>
</evidence>
<evidence type="ECO:0000313" key="3">
    <source>
        <dbReference type="EMBL" id="GID14922.1"/>
    </source>
</evidence>
<dbReference type="AlphaFoldDB" id="A0A8J3JEC7"/>
<name>A0A8J3JEC7_9ACTN</name>
<dbReference type="InterPro" id="IPR011761">
    <property type="entry name" value="ATP-grasp"/>
</dbReference>
<sequence>MGSPGTVLVLTQWFDPTADMVVDELNRRGVPVFRCDPGDLPQRLTLNAELGMGWAGNLRLDTGRTLDLAEVSCAYYRRPARFRYPAGLTDADQRWASRESLRGLGGVLHLIPRWLNHPAAIGRAEYKPIQLDTARRVGLDVPRTLITNDHKRAATFAAELGGRVMYKSLSTSIIRGPDGDAPRILYSTPVAAEQLDPAGVRLAAHLFQEPVSKSHELRVTYVDGRMYTAQIDATSDTGRTDWRADYENLTYSVTELPPPVAAAVCRLMDALNLRFGALDLVVTPDGRHVFLEVNPNGQWGWIEDATGLPIAAAIADALTVEQERGHHD</sequence>
<dbReference type="Gene3D" id="3.30.470.20">
    <property type="entry name" value="ATP-grasp fold, B domain"/>
    <property type="match status" value="1"/>
</dbReference>
<evidence type="ECO:0000256" key="1">
    <source>
        <dbReference type="PROSITE-ProRule" id="PRU00409"/>
    </source>
</evidence>
<keyword evidence="4" id="KW-1185">Reference proteome</keyword>
<dbReference type="NCBIfam" id="TIGR04187">
    <property type="entry name" value="GRASP_SAV_5884"/>
    <property type="match status" value="1"/>
</dbReference>
<dbReference type="GO" id="GO:0018169">
    <property type="term" value="F:ribosomal S6-glutamic acid ligase activity"/>
    <property type="evidence" value="ECO:0007669"/>
    <property type="project" value="TreeGrafter"/>
</dbReference>
<dbReference type="PANTHER" id="PTHR21621:SF0">
    <property type="entry name" value="BETA-CITRYLGLUTAMATE SYNTHASE B-RELATED"/>
    <property type="match status" value="1"/>
</dbReference>
<accession>A0A8J3JEC7</accession>
<keyword evidence="1" id="KW-0547">Nucleotide-binding</keyword>
<dbReference type="GO" id="GO:0046872">
    <property type="term" value="F:metal ion binding"/>
    <property type="evidence" value="ECO:0007669"/>
    <property type="project" value="InterPro"/>
</dbReference>
<dbReference type="GO" id="GO:0005737">
    <property type="term" value="C:cytoplasm"/>
    <property type="evidence" value="ECO:0007669"/>
    <property type="project" value="TreeGrafter"/>
</dbReference>
<proteinExistence type="predicted"/>
<dbReference type="SUPFAM" id="SSF56059">
    <property type="entry name" value="Glutathione synthetase ATP-binding domain-like"/>
    <property type="match status" value="1"/>
</dbReference>
<dbReference type="Proteomes" id="UP000612808">
    <property type="component" value="Unassembled WGS sequence"/>
</dbReference>
<dbReference type="InterPro" id="IPR026449">
    <property type="entry name" value="GRASP_SAV_5884"/>
</dbReference>
<dbReference type="EMBL" id="BOMB01000034">
    <property type="protein sequence ID" value="GID14922.1"/>
    <property type="molecule type" value="Genomic_DNA"/>
</dbReference>
<feature type="domain" description="ATP-grasp" evidence="2">
    <location>
        <begin position="131"/>
        <end position="319"/>
    </location>
</feature>
<gene>
    <name evidence="3" type="ORF">Aru02nite_58110</name>
</gene>
<protein>
    <submittedName>
        <fullName evidence="3">ATP-grasp ribosomal peptide maturase</fullName>
    </submittedName>
</protein>
<dbReference type="GO" id="GO:0009432">
    <property type="term" value="P:SOS response"/>
    <property type="evidence" value="ECO:0007669"/>
    <property type="project" value="TreeGrafter"/>
</dbReference>
<evidence type="ECO:0000313" key="4">
    <source>
        <dbReference type="Proteomes" id="UP000612808"/>
    </source>
</evidence>
<organism evidence="3 4">
    <name type="scientific">Actinocatenispora rupis</name>
    <dbReference type="NCBI Taxonomy" id="519421"/>
    <lineage>
        <taxon>Bacteria</taxon>
        <taxon>Bacillati</taxon>
        <taxon>Actinomycetota</taxon>
        <taxon>Actinomycetes</taxon>
        <taxon>Micromonosporales</taxon>
        <taxon>Micromonosporaceae</taxon>
        <taxon>Actinocatenispora</taxon>
    </lineage>
</organism>
<dbReference type="PANTHER" id="PTHR21621">
    <property type="entry name" value="RIBOSOMAL PROTEIN S6 MODIFICATION PROTEIN"/>
    <property type="match status" value="1"/>
</dbReference>
<dbReference type="PROSITE" id="PS50975">
    <property type="entry name" value="ATP_GRASP"/>
    <property type="match status" value="1"/>
</dbReference>
<comment type="caution">
    <text evidence="3">The sequence shown here is derived from an EMBL/GenBank/DDBJ whole genome shotgun (WGS) entry which is preliminary data.</text>
</comment>